<dbReference type="EMBL" id="WKFB01000994">
    <property type="protein sequence ID" value="KAF6716144.1"/>
    <property type="molecule type" value="Genomic_DNA"/>
</dbReference>
<protein>
    <submittedName>
        <fullName evidence="1">Uncharacterized protein</fullName>
    </submittedName>
</protein>
<organism evidence="1 2">
    <name type="scientific">Oryzias melastigma</name>
    <name type="common">Marine medaka</name>
    <dbReference type="NCBI Taxonomy" id="30732"/>
    <lineage>
        <taxon>Eukaryota</taxon>
        <taxon>Metazoa</taxon>
        <taxon>Chordata</taxon>
        <taxon>Craniata</taxon>
        <taxon>Vertebrata</taxon>
        <taxon>Euteleostomi</taxon>
        <taxon>Actinopterygii</taxon>
        <taxon>Neopterygii</taxon>
        <taxon>Teleostei</taxon>
        <taxon>Neoteleostei</taxon>
        <taxon>Acanthomorphata</taxon>
        <taxon>Ovalentaria</taxon>
        <taxon>Atherinomorphae</taxon>
        <taxon>Beloniformes</taxon>
        <taxon>Adrianichthyidae</taxon>
        <taxon>Oryziinae</taxon>
        <taxon>Oryzias</taxon>
    </lineage>
</organism>
<evidence type="ECO:0000313" key="2">
    <source>
        <dbReference type="Proteomes" id="UP000646548"/>
    </source>
</evidence>
<dbReference type="Proteomes" id="UP000646548">
    <property type="component" value="Unassembled WGS sequence"/>
</dbReference>
<proteinExistence type="predicted"/>
<comment type="caution">
    <text evidence="1">The sequence shown here is derived from an EMBL/GenBank/DDBJ whole genome shotgun (WGS) entry which is preliminary data.</text>
</comment>
<reference evidence="1" key="1">
    <citation type="journal article" name="BMC Genomics">
        <title>Long-read sequencing and de novo genome assembly of marine medaka (Oryzias melastigma).</title>
        <authorList>
            <person name="Liang P."/>
            <person name="Saqib H.S.A."/>
            <person name="Ni X."/>
            <person name="Shen Y."/>
        </authorList>
    </citation>
    <scope>NUCLEOTIDE SEQUENCE</scope>
    <source>
        <strain evidence="1">Bigg-433</strain>
    </source>
</reference>
<name>A0A834F033_ORYME</name>
<accession>A0A834F033</accession>
<sequence length="78" mass="8935">MRYRTFWCSGPEYADPPVRLGTAPQCREACRKLRREEGPGLLLKVRLTSERRRGQVPLRGLGLLSCPQFRLHADAGRQ</sequence>
<gene>
    <name evidence="1" type="ORF">FQA47_016607</name>
</gene>
<evidence type="ECO:0000313" key="1">
    <source>
        <dbReference type="EMBL" id="KAF6716144.1"/>
    </source>
</evidence>
<dbReference type="AlphaFoldDB" id="A0A834F033"/>